<keyword evidence="5" id="KW-0170">Cobalt</keyword>
<reference evidence="7" key="1">
    <citation type="journal article" date="2014" name="Int. J. Syst. Evol. Microbiol.">
        <title>Complete genome sequence of Corynebacterium casei LMG S-19264T (=DSM 44701T), isolated from a smear-ripened cheese.</title>
        <authorList>
            <consortium name="US DOE Joint Genome Institute (JGI-PGF)"/>
            <person name="Walter F."/>
            <person name="Albersmeier A."/>
            <person name="Kalinowski J."/>
            <person name="Ruckert C."/>
        </authorList>
    </citation>
    <scope>NUCLEOTIDE SEQUENCE</scope>
    <source>
        <strain evidence="7">CGMCC 1.15763</strain>
    </source>
</reference>
<dbReference type="Pfam" id="PF01546">
    <property type="entry name" value="Peptidase_M20"/>
    <property type="match status" value="1"/>
</dbReference>
<name>A0A917MBH8_9FLAO</name>
<feature type="domain" description="Peptidase M20 dimerisation" evidence="6">
    <location>
        <begin position="168"/>
        <end position="264"/>
    </location>
</feature>
<keyword evidence="4" id="KW-0862">Zinc</keyword>
<dbReference type="Gene3D" id="3.30.70.360">
    <property type="match status" value="1"/>
</dbReference>
<evidence type="ECO:0000256" key="3">
    <source>
        <dbReference type="ARBA" id="ARBA00022801"/>
    </source>
</evidence>
<keyword evidence="2" id="KW-0479">Metal-binding</keyword>
<dbReference type="SUPFAM" id="SSF55031">
    <property type="entry name" value="Bacterial exopeptidase dimerisation domain"/>
    <property type="match status" value="1"/>
</dbReference>
<dbReference type="PANTHER" id="PTHR43808">
    <property type="entry name" value="ACETYLORNITHINE DEACETYLASE"/>
    <property type="match status" value="1"/>
</dbReference>
<dbReference type="Gene3D" id="3.40.630.10">
    <property type="entry name" value="Zn peptidases"/>
    <property type="match status" value="1"/>
</dbReference>
<dbReference type="RefSeq" id="WP_188597780.1">
    <property type="nucleotide sequence ID" value="NZ_BMJW01000001.1"/>
</dbReference>
<evidence type="ECO:0000256" key="4">
    <source>
        <dbReference type="ARBA" id="ARBA00022833"/>
    </source>
</evidence>
<dbReference type="Pfam" id="PF07687">
    <property type="entry name" value="M20_dimer"/>
    <property type="match status" value="1"/>
</dbReference>
<dbReference type="PROSITE" id="PS00758">
    <property type="entry name" value="ARGE_DAPE_CPG2_1"/>
    <property type="match status" value="1"/>
</dbReference>
<evidence type="ECO:0000259" key="6">
    <source>
        <dbReference type="Pfam" id="PF07687"/>
    </source>
</evidence>
<comment type="caution">
    <text evidence="7">The sequence shown here is derived from an EMBL/GenBank/DDBJ whole genome shotgun (WGS) entry which is preliminary data.</text>
</comment>
<dbReference type="Proteomes" id="UP000633278">
    <property type="component" value="Unassembled WGS sequence"/>
</dbReference>
<reference evidence="7" key="2">
    <citation type="submission" date="2020-09" db="EMBL/GenBank/DDBJ databases">
        <authorList>
            <person name="Sun Q."/>
            <person name="Zhou Y."/>
        </authorList>
    </citation>
    <scope>NUCLEOTIDE SEQUENCE</scope>
    <source>
        <strain evidence="7">CGMCC 1.15763</strain>
    </source>
</reference>
<dbReference type="InterPro" id="IPR036264">
    <property type="entry name" value="Bact_exopeptidase_dim_dom"/>
</dbReference>
<dbReference type="InterPro" id="IPR002933">
    <property type="entry name" value="Peptidase_M20"/>
</dbReference>
<proteinExistence type="predicted"/>
<dbReference type="InterPro" id="IPR001261">
    <property type="entry name" value="ArgE/DapE_CS"/>
</dbReference>
<dbReference type="PANTHER" id="PTHR43808:SF31">
    <property type="entry name" value="N-ACETYL-L-CITRULLINE DEACETYLASE"/>
    <property type="match status" value="1"/>
</dbReference>
<dbReference type="GO" id="GO:0046872">
    <property type="term" value="F:metal ion binding"/>
    <property type="evidence" value="ECO:0007669"/>
    <property type="project" value="UniProtKB-KW"/>
</dbReference>
<dbReference type="InterPro" id="IPR050072">
    <property type="entry name" value="Peptidase_M20A"/>
</dbReference>
<protein>
    <submittedName>
        <fullName evidence="7">Acetylornithine deacetylase</fullName>
    </submittedName>
</protein>
<keyword evidence="3" id="KW-0378">Hydrolase</keyword>
<dbReference type="CDD" id="cd05651">
    <property type="entry name" value="M20_ArgE_DapE-like"/>
    <property type="match status" value="1"/>
</dbReference>
<dbReference type="GO" id="GO:0008777">
    <property type="term" value="F:acetylornithine deacetylase activity"/>
    <property type="evidence" value="ECO:0007669"/>
    <property type="project" value="TreeGrafter"/>
</dbReference>
<comment type="cofactor">
    <cofactor evidence="1">
        <name>Zn(2+)</name>
        <dbReference type="ChEBI" id="CHEBI:29105"/>
    </cofactor>
</comment>
<dbReference type="SUPFAM" id="SSF53187">
    <property type="entry name" value="Zn-dependent exopeptidases"/>
    <property type="match status" value="1"/>
</dbReference>
<organism evidence="7 8">
    <name type="scientific">Polaribacter pacificus</name>
    <dbReference type="NCBI Taxonomy" id="1775173"/>
    <lineage>
        <taxon>Bacteria</taxon>
        <taxon>Pseudomonadati</taxon>
        <taxon>Bacteroidota</taxon>
        <taxon>Flavobacteriia</taxon>
        <taxon>Flavobacteriales</taxon>
        <taxon>Flavobacteriaceae</taxon>
    </lineage>
</organism>
<dbReference type="GO" id="GO:0006526">
    <property type="term" value="P:L-arginine biosynthetic process"/>
    <property type="evidence" value="ECO:0007669"/>
    <property type="project" value="TreeGrafter"/>
</dbReference>
<evidence type="ECO:0000313" key="8">
    <source>
        <dbReference type="Proteomes" id="UP000633278"/>
    </source>
</evidence>
<evidence type="ECO:0000313" key="7">
    <source>
        <dbReference type="EMBL" id="GGG91956.1"/>
    </source>
</evidence>
<gene>
    <name evidence="7" type="ORF">GCM10011416_05940</name>
</gene>
<evidence type="ECO:0000256" key="1">
    <source>
        <dbReference type="ARBA" id="ARBA00001947"/>
    </source>
</evidence>
<evidence type="ECO:0000256" key="2">
    <source>
        <dbReference type="ARBA" id="ARBA00022723"/>
    </source>
</evidence>
<accession>A0A917MBH8</accession>
<sequence>MDTTQNTQEAILLLKQLIATPSFSSEEAATALLIEQWFTKQKIAYHRTVNNVWAINQFFDPKKPTLLLNSHHDTVKPNSGYTKNPFEAIEEDGKLYGLGSNDAGGCLVSLLATFAHFYKHKELRYNLVMVASAEEESSGPNGLNSMLSILPKIDVAIVGEPTLMNLAIAEKGLVVFDVLVKGTPSHAAHPNLDNAIYKCIPVLDWFQNFQFEKDSETLGPVKMTVTQIQAGKQHNAVPADVKLVIDVRVNDAYTNKEIVTILQESAPCDSMLPRSTNLNSSAISKEHQLVKAGLALGRTTYGSPTLSDQSVLSCPSLKLGPGDSTRSHSADEFIYLDELKEGIEIYIELLNRVIVK</sequence>
<dbReference type="AlphaFoldDB" id="A0A917MBH8"/>
<evidence type="ECO:0000256" key="5">
    <source>
        <dbReference type="ARBA" id="ARBA00023285"/>
    </source>
</evidence>
<keyword evidence="8" id="KW-1185">Reference proteome</keyword>
<dbReference type="EMBL" id="BMJW01000001">
    <property type="protein sequence ID" value="GGG91956.1"/>
    <property type="molecule type" value="Genomic_DNA"/>
</dbReference>
<dbReference type="InterPro" id="IPR011650">
    <property type="entry name" value="Peptidase_M20_dimer"/>
</dbReference>